<proteinExistence type="predicted"/>
<evidence type="ECO:0000313" key="1">
    <source>
        <dbReference type="EMBL" id="KAJ8728400.1"/>
    </source>
</evidence>
<protein>
    <submittedName>
        <fullName evidence="1">Uncharacterized protein</fullName>
    </submittedName>
</protein>
<evidence type="ECO:0000313" key="2">
    <source>
        <dbReference type="Proteomes" id="UP001231649"/>
    </source>
</evidence>
<reference evidence="1" key="1">
    <citation type="submission" date="2023-03" db="EMBL/GenBank/DDBJ databases">
        <title>Chromosome-level genomes of two armyworms, Mythimna separata and Mythimna loreyi, provide insights into the biosynthesis and reception of sex pheromones.</title>
        <authorList>
            <person name="Zhao H."/>
        </authorList>
    </citation>
    <scope>NUCLEOTIDE SEQUENCE</scope>
    <source>
        <strain evidence="1">BeijingLab</strain>
    </source>
</reference>
<sequence length="297" mass="33707">MAKDTGDALSPIEDHLSIPLKSIFFHEASCRGGLNSRQACSVESAARAHPHWQINVLFSGPVTKDVLDNFSNLYALKQFLNIKFFRLHLLQYVKGTPVEDFVRGGSLSRSWWPIQHTTELLQLVTLFKRGGVCLDLDQLVTKSFEDLENNWMVRKSKKTLASCPLSISKDPHGKAVIDSALSEFGTYYKEDKWRYGSSVLLTSVLQKLCNTSNVTLMSAVRCQGFKVLNTEMFFPVRGFQVKQYFAHKKLEVGNPYAHHFFDEITARLNVTPNSVYAKVAKKYCPTIYEIYGDKFGM</sequence>
<keyword evidence="2" id="KW-1185">Reference proteome</keyword>
<dbReference type="Proteomes" id="UP001231649">
    <property type="component" value="Chromosome 9"/>
</dbReference>
<dbReference type="EMBL" id="CM056785">
    <property type="protein sequence ID" value="KAJ8728400.1"/>
    <property type="molecule type" value="Genomic_DNA"/>
</dbReference>
<accession>A0ACC2R0P9</accession>
<name>A0ACC2R0P9_9NEOP</name>
<gene>
    <name evidence="1" type="ORF">PYW08_016785</name>
</gene>
<comment type="caution">
    <text evidence="1">The sequence shown here is derived from an EMBL/GenBank/DDBJ whole genome shotgun (WGS) entry which is preliminary data.</text>
</comment>
<organism evidence="1 2">
    <name type="scientific">Mythimna loreyi</name>
    <dbReference type="NCBI Taxonomy" id="667449"/>
    <lineage>
        <taxon>Eukaryota</taxon>
        <taxon>Metazoa</taxon>
        <taxon>Ecdysozoa</taxon>
        <taxon>Arthropoda</taxon>
        <taxon>Hexapoda</taxon>
        <taxon>Insecta</taxon>
        <taxon>Pterygota</taxon>
        <taxon>Neoptera</taxon>
        <taxon>Endopterygota</taxon>
        <taxon>Lepidoptera</taxon>
        <taxon>Glossata</taxon>
        <taxon>Ditrysia</taxon>
        <taxon>Noctuoidea</taxon>
        <taxon>Noctuidae</taxon>
        <taxon>Noctuinae</taxon>
        <taxon>Hadenini</taxon>
        <taxon>Mythimna</taxon>
    </lineage>
</organism>